<reference evidence="1" key="1">
    <citation type="submission" date="2022-06" db="EMBL/GenBank/DDBJ databases">
        <title>Phylogenomic reconstructions and comparative analyses of Kickxellomycotina fungi.</title>
        <authorList>
            <person name="Reynolds N.K."/>
            <person name="Stajich J.E."/>
            <person name="Barry K."/>
            <person name="Grigoriev I.V."/>
            <person name="Crous P."/>
            <person name="Smith M.E."/>
        </authorList>
    </citation>
    <scope>NUCLEOTIDE SEQUENCE</scope>
    <source>
        <strain evidence="1">RSA 2271</strain>
    </source>
</reference>
<evidence type="ECO:0000313" key="1">
    <source>
        <dbReference type="EMBL" id="KAJ1673417.1"/>
    </source>
</evidence>
<gene>
    <name evidence="1" type="primary">MDM20</name>
    <name evidence="1" type="ORF">EV182_005278</name>
</gene>
<accession>A0ACC1HAH0</accession>
<keyword evidence="2" id="KW-1185">Reference proteome</keyword>
<protein>
    <submittedName>
        <fullName evidence="1">Mitochondrial distribution and morphology</fullName>
    </submittedName>
</protein>
<evidence type="ECO:0000313" key="2">
    <source>
        <dbReference type="Proteomes" id="UP001145114"/>
    </source>
</evidence>
<feature type="non-terminal residue" evidence="1">
    <location>
        <position position="1"/>
    </location>
</feature>
<proteinExistence type="predicted"/>
<sequence length="424" mass="47974">PPSKLVWDYIDRFGAKAVCFSDLKPYVISWFGKTQGFLAEFRLTLESKFADAVATFADNKAMPVERLATLQKFAWLASYFDTENSPASSLDRAKTLIEIGLTKDCAEEQQLALGELVLLGCHYLIFAAQKFEELEDVSTAEALRFQSLCMLLAGLRRNKDDFQLKLLAIRLYNQLGGYMHARELYQSLNNRNVQHDTLSYLIVGHGAIFGHRQQDLDAIYDALEIYQQSEAQMPGMIKLAFENGVYSKVPEFVEFQRRLTNSIQQAVSIRYATRNEIVGLRNGADALREWQQVDLGVFKGKPVSRLWDDNRDTDVLFCCSPPDNDRRSIERLTRTLPLPDEHWIDVFGEISKLMVHISNRDVGQAQRSVEKLEELLEKGEDPEDSSLPAHELVLARNTLSLGKFAIKALRDGDKVVADAGKSSL</sequence>
<organism evidence="1 2">
    <name type="scientific">Spiromyces aspiralis</name>
    <dbReference type="NCBI Taxonomy" id="68401"/>
    <lineage>
        <taxon>Eukaryota</taxon>
        <taxon>Fungi</taxon>
        <taxon>Fungi incertae sedis</taxon>
        <taxon>Zoopagomycota</taxon>
        <taxon>Kickxellomycotina</taxon>
        <taxon>Kickxellomycetes</taxon>
        <taxon>Kickxellales</taxon>
        <taxon>Kickxellaceae</taxon>
        <taxon>Spiromyces</taxon>
    </lineage>
</organism>
<comment type="caution">
    <text evidence="1">The sequence shown here is derived from an EMBL/GenBank/DDBJ whole genome shotgun (WGS) entry which is preliminary data.</text>
</comment>
<dbReference type="Proteomes" id="UP001145114">
    <property type="component" value="Unassembled WGS sequence"/>
</dbReference>
<name>A0ACC1HAH0_9FUNG</name>
<dbReference type="EMBL" id="JAMZIH010006974">
    <property type="protein sequence ID" value="KAJ1673417.1"/>
    <property type="molecule type" value="Genomic_DNA"/>
</dbReference>